<dbReference type="Pfam" id="PF00106">
    <property type="entry name" value="adh_short"/>
    <property type="match status" value="1"/>
</dbReference>
<dbReference type="SUPFAM" id="SSF51735">
    <property type="entry name" value="NAD(P)-binding Rossmann-fold domains"/>
    <property type="match status" value="1"/>
</dbReference>
<dbReference type="RefSeq" id="WP_025351316.1">
    <property type="nucleotide sequence ID" value="NZ_CP006850.1"/>
</dbReference>
<proteinExistence type="inferred from homology"/>
<protein>
    <submittedName>
        <fullName evidence="3">Putative oxidoreductase, SDR-family</fullName>
    </submittedName>
</protein>
<dbReference type="AlphaFoldDB" id="W5TLC3"/>
<sequence>MSDTILITGASSGLGLLTAHELARQGCDLVLGCRNEIKAAQAADGIRSEAPAARVEIAVMDTSSLRSVHEAAAKIGGSATPLAGVICNAGIQIVDGVQTSADGYEMTFATNHLGHFHLVNELRGALTPRARIVVVASEVHQGPAKSFGFPAPRWTDPARLADPATQPSGTAGRTGRIRYATSKLANVYYTYELGRRLADNEVTVNAFDPGLMPETGLARNYPSVVRQGYRLLTPVLTKLPGVATAERSAADLAWLTTSDDVAGVSGKYFSGRREHPSSSESYDAERAAELWQVSEQLVRTALG</sequence>
<dbReference type="PATRIC" id="fig|1415166.3.peg.5307"/>
<evidence type="ECO:0000256" key="1">
    <source>
        <dbReference type="ARBA" id="ARBA00006484"/>
    </source>
</evidence>
<evidence type="ECO:0000256" key="2">
    <source>
        <dbReference type="ARBA" id="ARBA00023002"/>
    </source>
</evidence>
<dbReference type="InterPro" id="IPR002347">
    <property type="entry name" value="SDR_fam"/>
</dbReference>
<organism evidence="3 4">
    <name type="scientific">Nocardia nova SH22a</name>
    <dbReference type="NCBI Taxonomy" id="1415166"/>
    <lineage>
        <taxon>Bacteria</taxon>
        <taxon>Bacillati</taxon>
        <taxon>Actinomycetota</taxon>
        <taxon>Actinomycetes</taxon>
        <taxon>Mycobacteriales</taxon>
        <taxon>Nocardiaceae</taxon>
        <taxon>Nocardia</taxon>
    </lineage>
</organism>
<keyword evidence="4" id="KW-1185">Reference proteome</keyword>
<dbReference type="HOGENOM" id="CLU_010194_44_3_11"/>
<keyword evidence="2" id="KW-0560">Oxidoreductase</keyword>
<dbReference type="STRING" id="1415166.NONO_c51450"/>
<dbReference type="PANTHER" id="PTHR24320:SF152">
    <property type="entry name" value="SHORT-CHAIN DEHYDROGENASE_REDUCTASE FAMILY PROTEIN"/>
    <property type="match status" value="1"/>
</dbReference>
<dbReference type="KEGG" id="nno:NONO_c51450"/>
<gene>
    <name evidence="3" type="ORF">NONO_c51450</name>
</gene>
<dbReference type="Proteomes" id="UP000019150">
    <property type="component" value="Chromosome"/>
</dbReference>
<dbReference type="OrthoDB" id="3237043at2"/>
<comment type="similarity">
    <text evidence="1">Belongs to the short-chain dehydrogenases/reductases (SDR) family.</text>
</comment>
<dbReference type="EMBL" id="CP006850">
    <property type="protein sequence ID" value="AHH19929.1"/>
    <property type="molecule type" value="Genomic_DNA"/>
</dbReference>
<name>W5TLC3_9NOCA</name>
<dbReference type="InterPro" id="IPR036291">
    <property type="entry name" value="NAD(P)-bd_dom_sf"/>
</dbReference>
<dbReference type="PANTHER" id="PTHR24320">
    <property type="entry name" value="RETINOL DEHYDROGENASE"/>
    <property type="match status" value="1"/>
</dbReference>
<evidence type="ECO:0000313" key="3">
    <source>
        <dbReference type="EMBL" id="AHH19929.1"/>
    </source>
</evidence>
<dbReference type="Gene3D" id="3.40.50.720">
    <property type="entry name" value="NAD(P)-binding Rossmann-like Domain"/>
    <property type="match status" value="1"/>
</dbReference>
<dbReference type="PRINTS" id="PR00081">
    <property type="entry name" value="GDHRDH"/>
</dbReference>
<evidence type="ECO:0000313" key="4">
    <source>
        <dbReference type="Proteomes" id="UP000019150"/>
    </source>
</evidence>
<dbReference type="GO" id="GO:0016491">
    <property type="term" value="F:oxidoreductase activity"/>
    <property type="evidence" value="ECO:0007669"/>
    <property type="project" value="UniProtKB-KW"/>
</dbReference>
<reference evidence="3 4" key="1">
    <citation type="journal article" date="2014" name="Appl. Environ. Microbiol.">
        <title>Insights into the Microbial Degradation of Rubber and Gutta-Percha by Analysis of the Complete Genome of Nocardia nova SH22a.</title>
        <authorList>
            <person name="Luo Q."/>
            <person name="Hiessl S."/>
            <person name="Poehlein A."/>
            <person name="Daniel R."/>
            <person name="Steinbuchel A."/>
        </authorList>
    </citation>
    <scope>NUCLEOTIDE SEQUENCE [LARGE SCALE GENOMIC DNA]</scope>
    <source>
        <strain evidence="3">SH22a</strain>
    </source>
</reference>
<dbReference type="eggNOG" id="COG1028">
    <property type="taxonomic scope" value="Bacteria"/>
</dbReference>
<accession>W5TLC3</accession>